<evidence type="ECO:0000256" key="1">
    <source>
        <dbReference type="ARBA" id="ARBA00022669"/>
    </source>
</evidence>
<dbReference type="EMBL" id="OIVN01002435">
    <property type="protein sequence ID" value="SPD03593.1"/>
    <property type="molecule type" value="Genomic_DNA"/>
</dbReference>
<evidence type="ECO:0000259" key="4">
    <source>
        <dbReference type="PROSITE" id="PS51782"/>
    </source>
</evidence>
<protein>
    <recommendedName>
        <fullName evidence="4">LysM domain-containing protein</fullName>
    </recommendedName>
</protein>
<dbReference type="SUPFAM" id="SSF54106">
    <property type="entry name" value="LysM domain"/>
    <property type="match status" value="1"/>
</dbReference>
<dbReference type="GO" id="GO:0008061">
    <property type="term" value="F:chitin binding"/>
    <property type="evidence" value="ECO:0007669"/>
    <property type="project" value="UniProtKB-KW"/>
</dbReference>
<reference evidence="5" key="1">
    <citation type="submission" date="2018-02" db="EMBL/GenBank/DDBJ databases">
        <authorList>
            <person name="Cohen D.B."/>
            <person name="Kent A.D."/>
        </authorList>
    </citation>
    <scope>NUCLEOTIDE SEQUENCE</scope>
</reference>
<dbReference type="AlphaFoldDB" id="A0A2N9GVP2"/>
<dbReference type="PANTHER" id="PTHR34997:SF1">
    <property type="entry name" value="PEPTIDOGLYCAN-BINDING LYSIN DOMAIN"/>
    <property type="match status" value="1"/>
</dbReference>
<dbReference type="SMART" id="SM00257">
    <property type="entry name" value="LysM"/>
    <property type="match status" value="1"/>
</dbReference>
<feature type="chain" id="PRO_5014789675" description="LysM domain-containing protein" evidence="3">
    <location>
        <begin position="30"/>
        <end position="123"/>
    </location>
</feature>
<keyword evidence="1" id="KW-0147">Chitin-binding</keyword>
<proteinExistence type="predicted"/>
<evidence type="ECO:0000256" key="2">
    <source>
        <dbReference type="ARBA" id="ARBA00023026"/>
    </source>
</evidence>
<keyword evidence="3" id="KW-0732">Signal</keyword>
<dbReference type="Pfam" id="PF01476">
    <property type="entry name" value="LysM"/>
    <property type="match status" value="1"/>
</dbReference>
<sequence>MAKRNNKSATFLNLILVLSLLLIISITECRQLGTLGFGFGEDKSTIPVCKSVYGVQAGDTCSSIVQNFSLNAEFFGAINPNLNCDRIFAGQWLCINGTVNQVAGKIHAQAINEIKVSNKENEV</sequence>
<dbReference type="InterPro" id="IPR036779">
    <property type="entry name" value="LysM_dom_sf"/>
</dbReference>
<organism evidence="5">
    <name type="scientific">Fagus sylvatica</name>
    <name type="common">Beechnut</name>
    <dbReference type="NCBI Taxonomy" id="28930"/>
    <lineage>
        <taxon>Eukaryota</taxon>
        <taxon>Viridiplantae</taxon>
        <taxon>Streptophyta</taxon>
        <taxon>Embryophyta</taxon>
        <taxon>Tracheophyta</taxon>
        <taxon>Spermatophyta</taxon>
        <taxon>Magnoliopsida</taxon>
        <taxon>eudicotyledons</taxon>
        <taxon>Gunneridae</taxon>
        <taxon>Pentapetalae</taxon>
        <taxon>rosids</taxon>
        <taxon>fabids</taxon>
        <taxon>Fagales</taxon>
        <taxon>Fagaceae</taxon>
        <taxon>Fagus</taxon>
    </lineage>
</organism>
<dbReference type="InterPro" id="IPR052210">
    <property type="entry name" value="LysM1-like"/>
</dbReference>
<name>A0A2N9GVP2_FAGSY</name>
<dbReference type="Gene3D" id="3.10.350.10">
    <property type="entry name" value="LysM domain"/>
    <property type="match status" value="1"/>
</dbReference>
<evidence type="ECO:0000256" key="3">
    <source>
        <dbReference type="SAM" id="SignalP"/>
    </source>
</evidence>
<feature type="signal peptide" evidence="3">
    <location>
        <begin position="1"/>
        <end position="29"/>
    </location>
</feature>
<feature type="domain" description="LysM" evidence="4">
    <location>
        <begin position="51"/>
        <end position="95"/>
    </location>
</feature>
<gene>
    <name evidence="5" type="ORF">FSB_LOCUS31475</name>
</gene>
<dbReference type="PROSITE" id="PS51782">
    <property type="entry name" value="LYSM"/>
    <property type="match status" value="1"/>
</dbReference>
<dbReference type="InterPro" id="IPR018392">
    <property type="entry name" value="LysM"/>
</dbReference>
<accession>A0A2N9GVP2</accession>
<dbReference type="CDD" id="cd00118">
    <property type="entry name" value="LysM"/>
    <property type="match status" value="1"/>
</dbReference>
<keyword evidence="2" id="KW-0843">Virulence</keyword>
<evidence type="ECO:0000313" key="5">
    <source>
        <dbReference type="EMBL" id="SPD03593.1"/>
    </source>
</evidence>
<dbReference type="PANTHER" id="PTHR34997">
    <property type="entry name" value="AM15"/>
    <property type="match status" value="1"/>
</dbReference>